<evidence type="ECO:0000256" key="1">
    <source>
        <dbReference type="SAM" id="Phobius"/>
    </source>
</evidence>
<comment type="caution">
    <text evidence="3">The sequence shown here is derived from an EMBL/GenBank/DDBJ whole genome shotgun (WGS) entry which is preliminary data.</text>
</comment>
<keyword evidence="1" id="KW-1133">Transmembrane helix</keyword>
<organism evidence="3 4">
    <name type="scientific">Hungatella hathewayi</name>
    <dbReference type="NCBI Taxonomy" id="154046"/>
    <lineage>
        <taxon>Bacteria</taxon>
        <taxon>Bacillati</taxon>
        <taxon>Bacillota</taxon>
        <taxon>Clostridia</taxon>
        <taxon>Lachnospirales</taxon>
        <taxon>Lachnospiraceae</taxon>
        <taxon>Hungatella</taxon>
    </lineage>
</organism>
<feature type="transmembrane region" description="Helical" evidence="1">
    <location>
        <begin position="84"/>
        <end position="106"/>
    </location>
</feature>
<evidence type="ECO:0000313" key="4">
    <source>
        <dbReference type="Proteomes" id="UP000261111"/>
    </source>
</evidence>
<dbReference type="PANTHER" id="PTHR37810">
    <property type="entry name" value="IMMUNITY PROTEIN SDPI"/>
    <property type="match status" value="1"/>
</dbReference>
<feature type="domain" description="DUF1648" evidence="2">
    <location>
        <begin position="13"/>
        <end position="60"/>
    </location>
</feature>
<dbReference type="InterPro" id="IPR012867">
    <property type="entry name" value="DUF1648"/>
</dbReference>
<dbReference type="EMBL" id="QVIA01000003">
    <property type="protein sequence ID" value="RGC34575.1"/>
    <property type="molecule type" value="Genomic_DNA"/>
</dbReference>
<name>A0A3E2X0H5_9FIRM</name>
<sequence>MKVYLKRIIITSVITVLPMLMGILLWNKMPDTIATHWGSGNEANGWSSKPFAVFGMPLILTLLHLICVGITLNDPKKKNISQKMLSLIFWIIPVVSWLVCAIMYGTAAGMKVNIGMVTNIIIGILFMVVGNYIPKSKQSYTVGIKLPWTLASTENWNKTSRLAGKLWIVGGILFIINAFLLYSGVLFIVILLMAVIPAVYSFCLYKKGI</sequence>
<dbReference type="InterPro" id="IPR026272">
    <property type="entry name" value="SdpI"/>
</dbReference>
<feature type="transmembrane region" description="Helical" evidence="1">
    <location>
        <begin position="112"/>
        <end position="133"/>
    </location>
</feature>
<dbReference type="AlphaFoldDB" id="A0A3E2X0H5"/>
<evidence type="ECO:0000313" key="3">
    <source>
        <dbReference type="EMBL" id="RGC34575.1"/>
    </source>
</evidence>
<dbReference type="Proteomes" id="UP000261111">
    <property type="component" value="Unassembled WGS sequence"/>
</dbReference>
<feature type="transmembrane region" description="Helical" evidence="1">
    <location>
        <begin position="186"/>
        <end position="205"/>
    </location>
</feature>
<dbReference type="RefSeq" id="WP_117440658.1">
    <property type="nucleotide sequence ID" value="NZ_QVIA01000003.1"/>
</dbReference>
<dbReference type="PIRSF" id="PIRSF038959">
    <property type="entry name" value="SdpI"/>
    <property type="match status" value="1"/>
</dbReference>
<keyword evidence="1" id="KW-0812">Transmembrane</keyword>
<keyword evidence="1" id="KW-0472">Membrane</keyword>
<dbReference type="InterPro" id="IPR025962">
    <property type="entry name" value="SdpI/YhfL"/>
</dbReference>
<feature type="transmembrane region" description="Helical" evidence="1">
    <location>
        <begin position="51"/>
        <end position="72"/>
    </location>
</feature>
<accession>A0A3E2X0H5</accession>
<protein>
    <submittedName>
        <fullName evidence="3">DUF1648 domain-containing protein</fullName>
    </submittedName>
</protein>
<dbReference type="Pfam" id="PF07853">
    <property type="entry name" value="DUF1648"/>
    <property type="match status" value="1"/>
</dbReference>
<evidence type="ECO:0000259" key="2">
    <source>
        <dbReference type="Pfam" id="PF07853"/>
    </source>
</evidence>
<dbReference type="GeneID" id="93333920"/>
<gene>
    <name evidence="3" type="ORF">DWX41_03725</name>
</gene>
<dbReference type="Pfam" id="PF13630">
    <property type="entry name" value="SdpI"/>
    <property type="match status" value="1"/>
</dbReference>
<proteinExistence type="predicted"/>
<reference evidence="3 4" key="1">
    <citation type="submission" date="2018-08" db="EMBL/GenBank/DDBJ databases">
        <title>A genome reference for cultivated species of the human gut microbiota.</title>
        <authorList>
            <person name="Zou Y."/>
            <person name="Xue W."/>
            <person name="Luo G."/>
        </authorList>
    </citation>
    <scope>NUCLEOTIDE SEQUENCE [LARGE SCALE GENOMIC DNA]</scope>
    <source>
        <strain evidence="3 4">AF19-21</strain>
    </source>
</reference>
<feature type="transmembrane region" description="Helical" evidence="1">
    <location>
        <begin position="7"/>
        <end position="26"/>
    </location>
</feature>
<feature type="transmembrane region" description="Helical" evidence="1">
    <location>
        <begin position="162"/>
        <end position="180"/>
    </location>
</feature>
<dbReference type="PANTHER" id="PTHR37810:SF5">
    <property type="entry name" value="IMMUNITY PROTEIN SDPI"/>
    <property type="match status" value="1"/>
</dbReference>
<dbReference type="GO" id="GO:0009636">
    <property type="term" value="P:response to toxic substance"/>
    <property type="evidence" value="ECO:0007669"/>
    <property type="project" value="TreeGrafter"/>
</dbReference>